<dbReference type="Proteomes" id="UP000190669">
    <property type="component" value="Unassembled WGS sequence"/>
</dbReference>
<reference evidence="1 3" key="1">
    <citation type="submission" date="2017-02" db="EMBL/GenBank/DDBJ databases">
        <authorList>
            <person name="Varghese N."/>
            <person name="Submissions S."/>
        </authorList>
    </citation>
    <scope>NUCLEOTIDE SEQUENCE [LARGE SCALE GENOMIC DNA]</scope>
    <source>
        <strain evidence="1 3">DSM 16775</strain>
    </source>
</reference>
<protein>
    <submittedName>
        <fullName evidence="2">Uncharacterized protein</fullName>
    </submittedName>
</protein>
<name>A0AAX2ILY6_9FLAO</name>
<gene>
    <name evidence="2" type="ORF">NCTC11212_02349</name>
    <name evidence="1" type="ORF">SAMN05421800_1411</name>
</gene>
<accession>A0AAX2ILY6</accession>
<dbReference type="AlphaFoldDB" id="A0AAX2ILY6"/>
<evidence type="ECO:0000313" key="2">
    <source>
        <dbReference type="EMBL" id="SQA90137.1"/>
    </source>
</evidence>
<evidence type="ECO:0000313" key="3">
    <source>
        <dbReference type="Proteomes" id="UP000190669"/>
    </source>
</evidence>
<reference evidence="2 4" key="2">
    <citation type="submission" date="2018-06" db="EMBL/GenBank/DDBJ databases">
        <authorList>
            <consortium name="Pathogen Informatics"/>
            <person name="Doyle S."/>
        </authorList>
    </citation>
    <scope>NUCLEOTIDE SEQUENCE [LARGE SCALE GENOMIC DNA]</scope>
    <source>
        <strain evidence="2 4">NCTC11212</strain>
    </source>
</reference>
<dbReference type="Proteomes" id="UP000251937">
    <property type="component" value="Unassembled WGS sequence"/>
</dbReference>
<dbReference type="EMBL" id="UAVR01000011">
    <property type="protein sequence ID" value="SQA90137.1"/>
    <property type="molecule type" value="Genomic_DNA"/>
</dbReference>
<evidence type="ECO:0000313" key="1">
    <source>
        <dbReference type="EMBL" id="SKC12667.1"/>
    </source>
</evidence>
<dbReference type="EMBL" id="FUZE01000041">
    <property type="protein sequence ID" value="SKC12667.1"/>
    <property type="molecule type" value="Genomic_DNA"/>
</dbReference>
<sequence length="36" mass="4360">MKYLKLKYYLLIEYLKKVLFIDDIGKDGQIDHLISE</sequence>
<proteinExistence type="predicted"/>
<organism evidence="2 4">
    <name type="scientific">Chryseobacterium balustinum</name>
    <dbReference type="NCBI Taxonomy" id="246"/>
    <lineage>
        <taxon>Bacteria</taxon>
        <taxon>Pseudomonadati</taxon>
        <taxon>Bacteroidota</taxon>
        <taxon>Flavobacteriia</taxon>
        <taxon>Flavobacteriales</taxon>
        <taxon>Weeksellaceae</taxon>
        <taxon>Chryseobacterium group</taxon>
        <taxon>Chryseobacterium</taxon>
    </lineage>
</organism>
<evidence type="ECO:0000313" key="4">
    <source>
        <dbReference type="Proteomes" id="UP000251937"/>
    </source>
</evidence>
<comment type="caution">
    <text evidence="2">The sequence shown here is derived from an EMBL/GenBank/DDBJ whole genome shotgun (WGS) entry which is preliminary data.</text>
</comment>
<keyword evidence="3" id="KW-1185">Reference proteome</keyword>